<evidence type="ECO:0000313" key="7">
    <source>
        <dbReference type="EMBL" id="GAH98088.1"/>
    </source>
</evidence>
<feature type="transmembrane region" description="Helical" evidence="5">
    <location>
        <begin position="129"/>
        <end position="153"/>
    </location>
</feature>
<dbReference type="PANTHER" id="PTHR43027:SF2">
    <property type="entry name" value="TRANSPORT PERMEASE PROTEIN"/>
    <property type="match status" value="1"/>
</dbReference>
<keyword evidence="3 5" id="KW-1133">Transmembrane helix</keyword>
<protein>
    <recommendedName>
        <fullName evidence="6">ABC-2 type transporter transmembrane domain-containing protein</fullName>
    </recommendedName>
</protein>
<proteinExistence type="predicted"/>
<dbReference type="PANTHER" id="PTHR43027">
    <property type="entry name" value="DOXORUBICIN RESISTANCE ABC TRANSPORTER PERMEASE PROTEIN DRRC-RELATED"/>
    <property type="match status" value="1"/>
</dbReference>
<evidence type="ECO:0000256" key="3">
    <source>
        <dbReference type="ARBA" id="ARBA00022989"/>
    </source>
</evidence>
<evidence type="ECO:0000256" key="4">
    <source>
        <dbReference type="ARBA" id="ARBA00023136"/>
    </source>
</evidence>
<gene>
    <name evidence="7" type="ORF">S06H3_04532</name>
</gene>
<dbReference type="AlphaFoldDB" id="X1LVD9"/>
<feature type="transmembrane region" description="Helical" evidence="5">
    <location>
        <begin position="50"/>
        <end position="68"/>
    </location>
</feature>
<feature type="non-terminal residue" evidence="7">
    <location>
        <position position="161"/>
    </location>
</feature>
<feature type="transmembrane region" description="Helical" evidence="5">
    <location>
        <begin position="89"/>
        <end position="117"/>
    </location>
</feature>
<accession>X1LVD9</accession>
<evidence type="ECO:0000259" key="6">
    <source>
        <dbReference type="Pfam" id="PF01061"/>
    </source>
</evidence>
<keyword evidence="4 5" id="KW-0472">Membrane</keyword>
<reference evidence="7" key="1">
    <citation type="journal article" date="2014" name="Front. Microbiol.">
        <title>High frequency of phylogenetically diverse reductive dehalogenase-homologous genes in deep subseafloor sedimentary metagenomes.</title>
        <authorList>
            <person name="Kawai M."/>
            <person name="Futagami T."/>
            <person name="Toyoda A."/>
            <person name="Takaki Y."/>
            <person name="Nishi S."/>
            <person name="Hori S."/>
            <person name="Arai W."/>
            <person name="Tsubouchi T."/>
            <person name="Morono Y."/>
            <person name="Uchiyama I."/>
            <person name="Ito T."/>
            <person name="Fujiyama A."/>
            <person name="Inagaki F."/>
            <person name="Takami H."/>
        </authorList>
    </citation>
    <scope>NUCLEOTIDE SEQUENCE</scope>
    <source>
        <strain evidence="7">Expedition CK06-06</strain>
    </source>
</reference>
<dbReference type="GO" id="GO:0140359">
    <property type="term" value="F:ABC-type transporter activity"/>
    <property type="evidence" value="ECO:0007669"/>
    <property type="project" value="InterPro"/>
</dbReference>
<evidence type="ECO:0000256" key="2">
    <source>
        <dbReference type="ARBA" id="ARBA00022692"/>
    </source>
</evidence>
<comment type="subcellular location">
    <subcellularLocation>
        <location evidence="1">Membrane</location>
        <topology evidence="1">Multi-pass membrane protein</topology>
    </subcellularLocation>
</comment>
<sequence length="161" mass="17543">MNAFINHFSFEFRTGIRNKTLLLMNYLFPLGFYAMLGLLMTGINPTFRETMIPAMVVFAILAATLLGLPDPLVTAREAGIFRNYKINGVPAFSILVIPALTTILHTAVVTIIITTTAPLFFDAPLPVNWLGFIVTFLLLAFACAGLSVLIAVVSSSSRMTV</sequence>
<dbReference type="EMBL" id="BARV01001598">
    <property type="protein sequence ID" value="GAH98088.1"/>
    <property type="molecule type" value="Genomic_DNA"/>
</dbReference>
<dbReference type="Pfam" id="PF01061">
    <property type="entry name" value="ABC2_membrane"/>
    <property type="match status" value="1"/>
</dbReference>
<comment type="caution">
    <text evidence="7">The sequence shown here is derived from an EMBL/GenBank/DDBJ whole genome shotgun (WGS) entry which is preliminary data.</text>
</comment>
<dbReference type="InterPro" id="IPR052902">
    <property type="entry name" value="ABC-2_transporter"/>
</dbReference>
<evidence type="ECO:0000256" key="1">
    <source>
        <dbReference type="ARBA" id="ARBA00004141"/>
    </source>
</evidence>
<organism evidence="7">
    <name type="scientific">marine sediment metagenome</name>
    <dbReference type="NCBI Taxonomy" id="412755"/>
    <lineage>
        <taxon>unclassified sequences</taxon>
        <taxon>metagenomes</taxon>
        <taxon>ecological metagenomes</taxon>
    </lineage>
</organism>
<keyword evidence="2 5" id="KW-0812">Transmembrane</keyword>
<dbReference type="InterPro" id="IPR013525">
    <property type="entry name" value="ABC2_TM"/>
</dbReference>
<feature type="domain" description="ABC-2 type transporter transmembrane" evidence="6">
    <location>
        <begin position="11"/>
        <end position="159"/>
    </location>
</feature>
<dbReference type="GO" id="GO:0016020">
    <property type="term" value="C:membrane"/>
    <property type="evidence" value="ECO:0007669"/>
    <property type="project" value="UniProtKB-SubCell"/>
</dbReference>
<feature type="transmembrane region" description="Helical" evidence="5">
    <location>
        <begin position="21"/>
        <end position="44"/>
    </location>
</feature>
<name>X1LVD9_9ZZZZ</name>
<evidence type="ECO:0000256" key="5">
    <source>
        <dbReference type="SAM" id="Phobius"/>
    </source>
</evidence>